<dbReference type="InterPro" id="IPR000515">
    <property type="entry name" value="MetI-like"/>
</dbReference>
<evidence type="ECO:0000256" key="2">
    <source>
        <dbReference type="ARBA" id="ARBA00022448"/>
    </source>
</evidence>
<keyword evidence="5 7" id="KW-1133">Transmembrane helix</keyword>
<dbReference type="InterPro" id="IPR051393">
    <property type="entry name" value="ABC_transporter_permease"/>
</dbReference>
<evidence type="ECO:0000256" key="3">
    <source>
        <dbReference type="ARBA" id="ARBA00022475"/>
    </source>
</evidence>
<evidence type="ECO:0000256" key="1">
    <source>
        <dbReference type="ARBA" id="ARBA00004651"/>
    </source>
</evidence>
<dbReference type="AlphaFoldDB" id="A0A3D9JSD6"/>
<feature type="transmembrane region" description="Helical" evidence="7">
    <location>
        <begin position="78"/>
        <end position="101"/>
    </location>
</feature>
<feature type="domain" description="ABC transmembrane type-1" evidence="8">
    <location>
        <begin position="74"/>
        <end position="286"/>
    </location>
</feature>
<accession>A0A3D9JSD6</accession>
<evidence type="ECO:0000259" key="8">
    <source>
        <dbReference type="PROSITE" id="PS50928"/>
    </source>
</evidence>
<reference evidence="9 10" key="1">
    <citation type="submission" date="2018-07" db="EMBL/GenBank/DDBJ databases">
        <title>Genomic Encyclopedia of Type Strains, Phase III (KMG-III): the genomes of soil and plant-associated and newly described type strains.</title>
        <authorList>
            <person name="Whitman W."/>
        </authorList>
    </citation>
    <scope>NUCLEOTIDE SEQUENCE [LARGE SCALE GENOMIC DNA]</scope>
    <source>
        <strain evidence="9 10">CECT 7287</strain>
    </source>
</reference>
<feature type="transmembrane region" description="Helical" evidence="7">
    <location>
        <begin position="158"/>
        <end position="181"/>
    </location>
</feature>
<dbReference type="PANTHER" id="PTHR30193">
    <property type="entry name" value="ABC TRANSPORTER PERMEASE PROTEIN"/>
    <property type="match status" value="1"/>
</dbReference>
<name>A0A3D9JSD6_9BACL</name>
<feature type="transmembrane region" description="Helical" evidence="7">
    <location>
        <begin position="113"/>
        <end position="132"/>
    </location>
</feature>
<comment type="subcellular location">
    <subcellularLocation>
        <location evidence="1 7">Cell membrane</location>
        <topology evidence="1 7">Multi-pass membrane protein</topology>
    </subcellularLocation>
</comment>
<dbReference type="PANTHER" id="PTHR30193:SF37">
    <property type="entry name" value="INNER MEMBRANE ABC TRANSPORTER PERMEASE PROTEIN YCJO"/>
    <property type="match status" value="1"/>
</dbReference>
<dbReference type="InterPro" id="IPR035906">
    <property type="entry name" value="MetI-like_sf"/>
</dbReference>
<dbReference type="Proteomes" id="UP000256977">
    <property type="component" value="Unassembled WGS sequence"/>
</dbReference>
<protein>
    <submittedName>
        <fullName evidence="9">Carbohydrate ABC transporter membrane protein 1 (CUT1 family)</fullName>
    </submittedName>
</protein>
<organism evidence="9 10">
    <name type="scientific">Cohnella phaseoli</name>
    <dbReference type="NCBI Taxonomy" id="456490"/>
    <lineage>
        <taxon>Bacteria</taxon>
        <taxon>Bacillati</taxon>
        <taxon>Bacillota</taxon>
        <taxon>Bacilli</taxon>
        <taxon>Bacillales</taxon>
        <taxon>Paenibacillaceae</taxon>
        <taxon>Cohnella</taxon>
    </lineage>
</organism>
<keyword evidence="10" id="KW-1185">Reference proteome</keyword>
<comment type="similarity">
    <text evidence="7">Belongs to the binding-protein-dependent transport system permease family.</text>
</comment>
<dbReference type="Gene3D" id="1.10.3720.10">
    <property type="entry name" value="MetI-like"/>
    <property type="match status" value="1"/>
</dbReference>
<proteinExistence type="inferred from homology"/>
<keyword evidence="6 7" id="KW-0472">Membrane</keyword>
<evidence type="ECO:0000256" key="5">
    <source>
        <dbReference type="ARBA" id="ARBA00022989"/>
    </source>
</evidence>
<evidence type="ECO:0000313" key="9">
    <source>
        <dbReference type="EMBL" id="RED76840.1"/>
    </source>
</evidence>
<dbReference type="PROSITE" id="PS50928">
    <property type="entry name" value="ABC_TM1"/>
    <property type="match status" value="1"/>
</dbReference>
<dbReference type="OrthoDB" id="9804439at2"/>
<keyword evidence="4 7" id="KW-0812">Transmembrane</keyword>
<dbReference type="CDD" id="cd06261">
    <property type="entry name" value="TM_PBP2"/>
    <property type="match status" value="1"/>
</dbReference>
<dbReference type="Pfam" id="PF00528">
    <property type="entry name" value="BPD_transp_1"/>
    <property type="match status" value="1"/>
</dbReference>
<feature type="transmembrane region" description="Helical" evidence="7">
    <location>
        <begin position="267"/>
        <end position="290"/>
    </location>
</feature>
<comment type="caution">
    <text evidence="9">The sequence shown here is derived from an EMBL/GenBank/DDBJ whole genome shotgun (WGS) entry which is preliminary data.</text>
</comment>
<gene>
    <name evidence="9" type="ORF">DFP98_11059</name>
</gene>
<dbReference type="SUPFAM" id="SSF161098">
    <property type="entry name" value="MetI-like"/>
    <property type="match status" value="1"/>
</dbReference>
<evidence type="ECO:0000256" key="4">
    <source>
        <dbReference type="ARBA" id="ARBA00022692"/>
    </source>
</evidence>
<feature type="transmembrane region" description="Helical" evidence="7">
    <location>
        <begin position="12"/>
        <end position="33"/>
    </location>
</feature>
<evidence type="ECO:0000313" key="10">
    <source>
        <dbReference type="Proteomes" id="UP000256977"/>
    </source>
</evidence>
<evidence type="ECO:0000256" key="7">
    <source>
        <dbReference type="RuleBase" id="RU363032"/>
    </source>
</evidence>
<dbReference type="GO" id="GO:0005886">
    <property type="term" value="C:plasma membrane"/>
    <property type="evidence" value="ECO:0007669"/>
    <property type="project" value="UniProtKB-SubCell"/>
</dbReference>
<keyword evidence="2 7" id="KW-0813">Transport</keyword>
<dbReference type="EMBL" id="QRDZ01000010">
    <property type="protein sequence ID" value="RED76840.1"/>
    <property type="molecule type" value="Genomic_DNA"/>
</dbReference>
<sequence>MAPFQSRHAKLWPIVVTLPALLLFGVFVLLPALGNFYFSFTDFNGNIHVPHRWVGLQNYMQALSSDFRNIGEAVQNTFIFSILVTLGQNALAVLLAVLVNIKLRGRNIYRSVLFMPSVLGVVVIGLIWTLMFDPFSGPVHALLQSMGYDSPLLGSPNAALYLVVFVMIWSYAGYSMIIYLAGLQNIPEELYEASRIDGSSDWQNFRHITLPLLQPAITLNVLLSIIGTLGAYDIIVVLTNGGPGMASTTLGLYIFKNLYLPGLSKGYLAALSILQFALILFVVVIVQYYLRRREVDQ</sequence>
<keyword evidence="3" id="KW-1003">Cell membrane</keyword>
<evidence type="ECO:0000256" key="6">
    <source>
        <dbReference type="ARBA" id="ARBA00023136"/>
    </source>
</evidence>
<dbReference type="GO" id="GO:0055085">
    <property type="term" value="P:transmembrane transport"/>
    <property type="evidence" value="ECO:0007669"/>
    <property type="project" value="InterPro"/>
</dbReference>
<feature type="transmembrane region" description="Helical" evidence="7">
    <location>
        <begin position="216"/>
        <end position="238"/>
    </location>
</feature>